<dbReference type="Proteomes" id="UP000196710">
    <property type="component" value="Chromosome"/>
</dbReference>
<dbReference type="Pfam" id="PF13237">
    <property type="entry name" value="Fer4_10"/>
    <property type="match status" value="1"/>
</dbReference>
<keyword evidence="3" id="KW-0479">Metal-binding</keyword>
<evidence type="ECO:0000259" key="8">
    <source>
        <dbReference type="PROSITE" id="PS51379"/>
    </source>
</evidence>
<reference evidence="11" key="2">
    <citation type="submission" date="2017-05" db="EMBL/GenBank/DDBJ databases">
        <title>Improved OligoMM genomes.</title>
        <authorList>
            <person name="Garzetti D."/>
        </authorList>
    </citation>
    <scope>NUCLEOTIDE SEQUENCE [LARGE SCALE GENOMIC DNA]</scope>
    <source>
        <strain evidence="11">KB18</strain>
    </source>
</reference>
<dbReference type="InterPro" id="IPR017896">
    <property type="entry name" value="4Fe4S_Fe-S-bd"/>
</dbReference>
<evidence type="ECO:0000256" key="7">
    <source>
        <dbReference type="SAM" id="Phobius"/>
    </source>
</evidence>
<evidence type="ECO:0000256" key="6">
    <source>
        <dbReference type="ARBA" id="ARBA00023014"/>
    </source>
</evidence>
<dbReference type="GO" id="GO:0051539">
    <property type="term" value="F:4 iron, 4 sulfur cluster binding"/>
    <property type="evidence" value="ECO:0007669"/>
    <property type="project" value="UniProtKB-KW"/>
</dbReference>
<proteinExistence type="predicted"/>
<keyword evidence="7" id="KW-0812">Transmembrane</keyword>
<keyword evidence="5" id="KW-0408">Iron</keyword>
<evidence type="ECO:0000256" key="3">
    <source>
        <dbReference type="ARBA" id="ARBA00022723"/>
    </source>
</evidence>
<dbReference type="Proteomes" id="UP000596035">
    <property type="component" value="Chromosome"/>
</dbReference>
<dbReference type="EMBL" id="CP065321">
    <property type="protein sequence ID" value="QQR30006.1"/>
    <property type="molecule type" value="Genomic_DNA"/>
</dbReference>
<evidence type="ECO:0000313" key="9">
    <source>
        <dbReference type="EMBL" id="ASB40726.1"/>
    </source>
</evidence>
<keyword evidence="11" id="KW-1185">Reference proteome</keyword>
<dbReference type="Pfam" id="PF12801">
    <property type="entry name" value="Fer4_5"/>
    <property type="match status" value="3"/>
</dbReference>
<gene>
    <name evidence="9" type="ORF">ADH66_08690</name>
    <name evidence="10" type="ORF">I5Q82_18735</name>
</gene>
<name>A0A1Z2XQM5_9FIRM</name>
<evidence type="ECO:0000313" key="10">
    <source>
        <dbReference type="EMBL" id="QQR30006.1"/>
    </source>
</evidence>
<dbReference type="PANTHER" id="PTHR30176:SF3">
    <property type="entry name" value="FERREDOXIN-TYPE PROTEIN NAPH"/>
    <property type="match status" value="1"/>
</dbReference>
<evidence type="ECO:0000256" key="5">
    <source>
        <dbReference type="ARBA" id="ARBA00023004"/>
    </source>
</evidence>
<dbReference type="GO" id="GO:0005886">
    <property type="term" value="C:plasma membrane"/>
    <property type="evidence" value="ECO:0007669"/>
    <property type="project" value="TreeGrafter"/>
</dbReference>
<feature type="domain" description="4Fe-4S ferredoxin-type" evidence="8">
    <location>
        <begin position="263"/>
        <end position="288"/>
    </location>
</feature>
<protein>
    <submittedName>
        <fullName evidence="10">4Fe-4S binding protein</fullName>
    </submittedName>
    <submittedName>
        <fullName evidence="9">4Fe-4S ferredoxin</fullName>
    </submittedName>
</protein>
<evidence type="ECO:0000256" key="1">
    <source>
        <dbReference type="ARBA" id="ARBA00022448"/>
    </source>
</evidence>
<feature type="transmembrane region" description="Helical" evidence="7">
    <location>
        <begin position="134"/>
        <end position="152"/>
    </location>
</feature>
<reference evidence="10 12" key="3">
    <citation type="submission" date="2020-11" db="EMBL/GenBank/DDBJ databases">
        <title>Closed and high quality bacterial genomes of the OMM12 community.</title>
        <authorList>
            <person name="Marbouty M."/>
            <person name="Lamy-Besnier Q."/>
            <person name="Debarbieux L."/>
            <person name="Koszul R."/>
        </authorList>
    </citation>
    <scope>NUCLEOTIDE SEQUENCE [LARGE SCALE GENOMIC DNA]</scope>
    <source>
        <strain evidence="10 12">KB18</strain>
    </source>
</reference>
<feature type="transmembrane region" description="Helical" evidence="7">
    <location>
        <begin position="83"/>
        <end position="114"/>
    </location>
</feature>
<dbReference type="InterPro" id="IPR017900">
    <property type="entry name" value="4Fe4S_Fe_S_CS"/>
</dbReference>
<evidence type="ECO:0000313" key="11">
    <source>
        <dbReference type="Proteomes" id="UP000196710"/>
    </source>
</evidence>
<dbReference type="AlphaFoldDB" id="A0A1Z2XQM5"/>
<dbReference type="SUPFAM" id="SSF54862">
    <property type="entry name" value="4Fe-4S ferredoxins"/>
    <property type="match status" value="1"/>
</dbReference>
<dbReference type="Gene3D" id="3.30.70.20">
    <property type="match status" value="1"/>
</dbReference>
<keyword evidence="6" id="KW-0411">Iron-sulfur</keyword>
<sequence>MPGMHRYRLRSFKLSFQRKVQLISAVLINGYAVGFAKGKIFTGGTKAVCVPVLNCYSCPGALGACPIGSLQAVLGGASHRFPFYVLGLLMLFGVVLGRLVCGLLCPFGLVQELLHKIPSPKLKVPKKIDRPLRWLKYIVLTVMVILLPAFAVTDTGVTPPYFCKYLCPAGTLGGGIPLLTANPSLRALAGALFSWKALVLALILLACVFIPRAFCRYLCPLGAFYSLFNRFGFYQMKLDRDKCVGCKKCERVCPMAVEVTKDINSGECLRCGRCREICPTKAISSRVDIDRRQPSQKPEKM</sequence>
<evidence type="ECO:0000256" key="2">
    <source>
        <dbReference type="ARBA" id="ARBA00022485"/>
    </source>
</evidence>
<dbReference type="RefSeq" id="WP_066533474.1">
    <property type="nucleotide sequence ID" value="NZ_CP021422.1"/>
</dbReference>
<keyword evidence="4" id="KW-0249">Electron transport</keyword>
<keyword evidence="7" id="KW-0472">Membrane</keyword>
<keyword evidence="7" id="KW-1133">Transmembrane helix</keyword>
<dbReference type="EMBL" id="CP021422">
    <property type="protein sequence ID" value="ASB40726.1"/>
    <property type="molecule type" value="Genomic_DNA"/>
</dbReference>
<evidence type="ECO:0000256" key="4">
    <source>
        <dbReference type="ARBA" id="ARBA00022982"/>
    </source>
</evidence>
<feature type="transmembrane region" description="Helical" evidence="7">
    <location>
        <begin position="187"/>
        <end position="210"/>
    </location>
</feature>
<dbReference type="GO" id="GO:0046872">
    <property type="term" value="F:metal ion binding"/>
    <property type="evidence" value="ECO:0007669"/>
    <property type="project" value="UniProtKB-KW"/>
</dbReference>
<dbReference type="PANTHER" id="PTHR30176">
    <property type="entry name" value="FERREDOXIN-TYPE PROTEIN NAPH"/>
    <property type="match status" value="1"/>
</dbReference>
<keyword evidence="1" id="KW-0813">Transport</keyword>
<accession>A0A1Z2XQM5</accession>
<dbReference type="PROSITE" id="PS51379">
    <property type="entry name" value="4FE4S_FER_2"/>
    <property type="match status" value="2"/>
</dbReference>
<dbReference type="KEGG" id="amur:ADH66_08690"/>
<evidence type="ECO:0000313" key="12">
    <source>
        <dbReference type="Proteomes" id="UP000596035"/>
    </source>
</evidence>
<dbReference type="PROSITE" id="PS00198">
    <property type="entry name" value="4FE4S_FER_1"/>
    <property type="match status" value="1"/>
</dbReference>
<feature type="domain" description="4Fe-4S ferredoxin-type" evidence="8">
    <location>
        <begin position="234"/>
        <end position="262"/>
    </location>
</feature>
<reference evidence="9" key="1">
    <citation type="journal article" date="2017" name="Genome Announc.">
        <title>High-Quality Whole-Genome Sequences of the Oligo-Mouse-Microbiota Bacterial Community.</title>
        <authorList>
            <person name="Garzetti D."/>
            <person name="Brugiroux S."/>
            <person name="Bunk B."/>
            <person name="Pukall R."/>
            <person name="McCoy K.D."/>
            <person name="Macpherson A.J."/>
            <person name="Stecher B."/>
        </authorList>
    </citation>
    <scope>NUCLEOTIDE SEQUENCE</scope>
    <source>
        <strain evidence="9">KB18</strain>
    </source>
</reference>
<keyword evidence="2" id="KW-0004">4Fe-4S</keyword>
<organism evidence="10 12">
    <name type="scientific">Acutalibacter muris</name>
    <dbReference type="NCBI Taxonomy" id="1796620"/>
    <lineage>
        <taxon>Bacteria</taxon>
        <taxon>Bacillati</taxon>
        <taxon>Bacillota</taxon>
        <taxon>Clostridia</taxon>
        <taxon>Eubacteriales</taxon>
        <taxon>Acutalibacteraceae</taxon>
        <taxon>Acutalibacter</taxon>
    </lineage>
</organism>
<dbReference type="InterPro" id="IPR051684">
    <property type="entry name" value="Electron_Trans/Redox"/>
</dbReference>